<feature type="transmembrane region" description="Helical" evidence="8">
    <location>
        <begin position="102"/>
        <end position="120"/>
    </location>
</feature>
<dbReference type="GO" id="GO:0005385">
    <property type="term" value="F:zinc ion transmembrane transporter activity"/>
    <property type="evidence" value="ECO:0007669"/>
    <property type="project" value="InterPro"/>
</dbReference>
<organism evidence="10 11">
    <name type="scientific">Pseudobdellovibrio exovorus JSS</name>
    <dbReference type="NCBI Taxonomy" id="1184267"/>
    <lineage>
        <taxon>Bacteria</taxon>
        <taxon>Pseudomonadati</taxon>
        <taxon>Bdellovibrionota</taxon>
        <taxon>Bdellovibrionia</taxon>
        <taxon>Bdellovibrionales</taxon>
        <taxon>Pseudobdellovibrionaceae</taxon>
        <taxon>Pseudobdellovibrio</taxon>
    </lineage>
</organism>
<dbReference type="InterPro" id="IPR058533">
    <property type="entry name" value="Cation_efflux_TM"/>
</dbReference>
<feature type="transmembrane region" description="Helical" evidence="8">
    <location>
        <begin position="34"/>
        <end position="52"/>
    </location>
</feature>
<accession>M4V5Q3</accession>
<keyword evidence="11" id="KW-1185">Reference proteome</keyword>
<evidence type="ECO:0000259" key="9">
    <source>
        <dbReference type="Pfam" id="PF01545"/>
    </source>
</evidence>
<proteinExistence type="predicted"/>
<dbReference type="GO" id="GO:0016020">
    <property type="term" value="C:membrane"/>
    <property type="evidence" value="ECO:0007669"/>
    <property type="project" value="UniProtKB-SubCell"/>
</dbReference>
<evidence type="ECO:0000256" key="6">
    <source>
        <dbReference type="ARBA" id="ARBA00023136"/>
    </source>
</evidence>
<sequence length="328" mass="36508">MDLSQKPNTAQAIHDGHDYVVQDNQLGKNEKKTFLVVILTFITMVVEISYGYITGSMALLADGWHMASHVGALGISLVVYRLAQSQSLNKKLSFGAGKLIPLGGYTSALMLGLVAVFMAVESFERLLNPVAISFNTAVTVAVVGLVVNIMSVLLLMDSHSHHDHEDHHQHEAHHEGEDHDHDHIHDHNHRSALLHVMADALTSILAIGALLVGRYFGWMWADPLIGILGSLVILKWAFGLAQDTVWELLDGNSKLIKGEEIRKLFAEDVNVKIADLHVWRIAPSAHACELVIHGQELRGTDYYRQRILEKFNIQHLIIEERVSTWPST</sequence>
<evidence type="ECO:0000256" key="3">
    <source>
        <dbReference type="ARBA" id="ARBA00022692"/>
    </source>
</evidence>
<dbReference type="PANTHER" id="PTHR45755:SF4">
    <property type="entry name" value="ZINC TRANSPORTER 7"/>
    <property type="match status" value="1"/>
</dbReference>
<evidence type="ECO:0000256" key="8">
    <source>
        <dbReference type="SAM" id="Phobius"/>
    </source>
</evidence>
<keyword evidence="4 8" id="KW-1133">Transmembrane helix</keyword>
<evidence type="ECO:0000256" key="2">
    <source>
        <dbReference type="ARBA" id="ARBA00022448"/>
    </source>
</evidence>
<dbReference type="InterPro" id="IPR045316">
    <property type="entry name" value="Msc2-like"/>
</dbReference>
<dbReference type="SUPFAM" id="SSF161111">
    <property type="entry name" value="Cation efflux protein transmembrane domain-like"/>
    <property type="match status" value="1"/>
</dbReference>
<keyword evidence="3 8" id="KW-0812">Transmembrane</keyword>
<keyword evidence="2" id="KW-0813">Transport</keyword>
<feature type="transmembrane region" description="Helical" evidence="8">
    <location>
        <begin position="64"/>
        <end position="82"/>
    </location>
</feature>
<feature type="domain" description="Cation efflux protein transmembrane" evidence="9">
    <location>
        <begin position="34"/>
        <end position="249"/>
    </location>
</feature>
<dbReference type="NCBIfam" id="TIGR01297">
    <property type="entry name" value="CDF"/>
    <property type="match status" value="1"/>
</dbReference>
<dbReference type="eggNOG" id="COG1230">
    <property type="taxonomic scope" value="Bacteria"/>
</dbReference>
<protein>
    <recommendedName>
        <fullName evidence="9">Cation efflux protein transmembrane domain-containing protein</fullName>
    </recommendedName>
</protein>
<gene>
    <name evidence="10" type="ORF">A11Q_273</name>
</gene>
<dbReference type="Pfam" id="PF01545">
    <property type="entry name" value="Cation_efflux"/>
    <property type="match status" value="1"/>
</dbReference>
<dbReference type="RefSeq" id="WP_015468983.1">
    <property type="nucleotide sequence ID" value="NC_020813.1"/>
</dbReference>
<dbReference type="STRING" id="1184267.A11Q_273"/>
<evidence type="ECO:0000256" key="5">
    <source>
        <dbReference type="ARBA" id="ARBA00023065"/>
    </source>
</evidence>
<dbReference type="HOGENOM" id="CLU_013430_1_0_7"/>
<evidence type="ECO:0000313" key="11">
    <source>
        <dbReference type="Proteomes" id="UP000012040"/>
    </source>
</evidence>
<evidence type="ECO:0000256" key="7">
    <source>
        <dbReference type="SAM" id="MobiDB-lite"/>
    </source>
</evidence>
<dbReference type="Proteomes" id="UP000012040">
    <property type="component" value="Chromosome"/>
</dbReference>
<dbReference type="AlphaFoldDB" id="M4V5Q3"/>
<comment type="subcellular location">
    <subcellularLocation>
        <location evidence="1">Membrane</location>
        <topology evidence="1">Multi-pass membrane protein</topology>
    </subcellularLocation>
</comment>
<dbReference type="GO" id="GO:0006882">
    <property type="term" value="P:intracellular zinc ion homeostasis"/>
    <property type="evidence" value="ECO:0007669"/>
    <property type="project" value="InterPro"/>
</dbReference>
<feature type="transmembrane region" description="Helical" evidence="8">
    <location>
        <begin position="192"/>
        <end position="212"/>
    </location>
</feature>
<feature type="region of interest" description="Disordered" evidence="7">
    <location>
        <begin position="164"/>
        <end position="184"/>
    </location>
</feature>
<dbReference type="Gene3D" id="1.20.1510.10">
    <property type="entry name" value="Cation efflux protein transmembrane domain"/>
    <property type="match status" value="1"/>
</dbReference>
<evidence type="ECO:0000256" key="4">
    <source>
        <dbReference type="ARBA" id="ARBA00022989"/>
    </source>
</evidence>
<evidence type="ECO:0000256" key="1">
    <source>
        <dbReference type="ARBA" id="ARBA00004141"/>
    </source>
</evidence>
<feature type="transmembrane region" description="Helical" evidence="8">
    <location>
        <begin position="218"/>
        <end position="238"/>
    </location>
</feature>
<name>M4V5Q3_9BACT</name>
<dbReference type="InterPro" id="IPR027469">
    <property type="entry name" value="Cation_efflux_TMD_sf"/>
</dbReference>
<dbReference type="PATRIC" id="fig|1184267.3.peg.275"/>
<dbReference type="InterPro" id="IPR002524">
    <property type="entry name" value="Cation_efflux"/>
</dbReference>
<keyword evidence="6 8" id="KW-0472">Membrane</keyword>
<keyword evidence="5" id="KW-0406">Ion transport</keyword>
<dbReference type="OrthoDB" id="271709at2"/>
<reference evidence="10 11" key="1">
    <citation type="journal article" date="2013" name="ISME J.">
        <title>By their genes ye shall know them: genomic signatures of predatory bacteria.</title>
        <authorList>
            <person name="Pasternak Z."/>
            <person name="Pietrokovski S."/>
            <person name="Rotem O."/>
            <person name="Gophna U."/>
            <person name="Lurie-Weinberger M.N."/>
            <person name="Jurkevitch E."/>
        </authorList>
    </citation>
    <scope>NUCLEOTIDE SEQUENCE [LARGE SCALE GENOMIC DNA]</scope>
    <source>
        <strain evidence="10 11">JSS</strain>
    </source>
</reference>
<dbReference type="EMBL" id="CP003537">
    <property type="protein sequence ID" value="AGH94493.1"/>
    <property type="molecule type" value="Genomic_DNA"/>
</dbReference>
<dbReference type="KEGG" id="bex:A11Q_273"/>
<feature type="transmembrane region" description="Helical" evidence="8">
    <location>
        <begin position="132"/>
        <end position="155"/>
    </location>
</feature>
<evidence type="ECO:0000313" key="10">
    <source>
        <dbReference type="EMBL" id="AGH94493.1"/>
    </source>
</evidence>
<dbReference type="NCBIfam" id="NF033827">
    <property type="entry name" value="CDF_efflux_DmeF"/>
    <property type="match status" value="1"/>
</dbReference>
<dbReference type="PANTHER" id="PTHR45755">
    <property type="match status" value="1"/>
</dbReference>